<reference evidence="4" key="1">
    <citation type="submission" date="2021-11" db="EMBL/GenBank/DDBJ databases">
        <authorList>
            <person name="Schell T."/>
        </authorList>
    </citation>
    <scope>NUCLEOTIDE SEQUENCE</scope>
    <source>
        <strain evidence="4">M5</strain>
    </source>
</reference>
<protein>
    <recommendedName>
        <fullName evidence="3">Tetratricopeptide repeat protein 5 OB fold domain-containing protein</fullName>
    </recommendedName>
</protein>
<dbReference type="GO" id="GO:0016593">
    <property type="term" value="C:Cdc73/Paf1 complex"/>
    <property type="evidence" value="ECO:0007669"/>
    <property type="project" value="TreeGrafter"/>
</dbReference>
<dbReference type="InterPro" id="IPR038645">
    <property type="entry name" value="TTC5_OB_sf"/>
</dbReference>
<sequence>MFRQTKSSTYQAMLIAQQSTRQTGKALLQIEVNKRYFLNLQEEVEKLYYLRDHYYDSSQSESSQDQKWNVVKKEMLAIVGKIKSLYFIDDTPSSIHPSIFQYLLGRAHNVMPDYDLEAQNYLSSAVKLNPSYVEAWNELGECFWKGGDTLSAKNCFSCALEKFRNKVSLRNLSIVLRQLRVTDTEERKKLLFEGLSLAKEAVQLDPTDGKSWLILGNAYFSVAFYSTHSDGYIHKALAAYGQSEKYEVNQRNFNTADLCFNKAMALFHDEKYQEALENLERSQKFEPDWELCKSKYEFTLQFLLNVKEMVTFKGKLKPRKLISMLKSINSKDLGLYRTNSIYKRAFLQDLAVGTNKGKYILAKVIASVSYDGGSPLACCISDKQDFAAVATIYRLSQDYGLTIGDSLLIPEPNMHTIHFSFKGEVINFLCVRVDSPQNILVNGHNLQPTQMATMFIKFSSI</sequence>
<keyword evidence="5" id="KW-1185">Reference proteome</keyword>
<dbReference type="GO" id="GO:0006368">
    <property type="term" value="P:transcription elongation by RNA polymerase II"/>
    <property type="evidence" value="ECO:0007669"/>
    <property type="project" value="TreeGrafter"/>
</dbReference>
<dbReference type="SUPFAM" id="SSF48452">
    <property type="entry name" value="TPR-like"/>
    <property type="match status" value="1"/>
</dbReference>
<dbReference type="InterPro" id="IPR031101">
    <property type="entry name" value="Ctr9"/>
</dbReference>
<accession>A0A8J2WFL4</accession>
<dbReference type="InterPro" id="IPR019734">
    <property type="entry name" value="TPR_rpt"/>
</dbReference>
<dbReference type="GO" id="GO:0006355">
    <property type="term" value="P:regulation of DNA-templated transcription"/>
    <property type="evidence" value="ECO:0007669"/>
    <property type="project" value="InterPro"/>
</dbReference>
<evidence type="ECO:0000256" key="1">
    <source>
        <dbReference type="ARBA" id="ARBA00022737"/>
    </source>
</evidence>
<keyword evidence="2" id="KW-0802">TPR repeat</keyword>
<dbReference type="SMART" id="SM00028">
    <property type="entry name" value="TPR"/>
    <property type="match status" value="3"/>
</dbReference>
<dbReference type="PANTHER" id="PTHR14027:SF2">
    <property type="entry name" value="RNA POLYMERASE-ASSOCIATED PROTEIN CTR9 HOMOLOG"/>
    <property type="match status" value="1"/>
</dbReference>
<feature type="domain" description="Tetratricopeptide repeat protein 5 OB fold" evidence="3">
    <location>
        <begin position="342"/>
        <end position="454"/>
    </location>
</feature>
<dbReference type="OrthoDB" id="423589at2759"/>
<keyword evidence="1" id="KW-0677">Repeat</keyword>
<organism evidence="4 5">
    <name type="scientific">Daphnia galeata</name>
    <dbReference type="NCBI Taxonomy" id="27404"/>
    <lineage>
        <taxon>Eukaryota</taxon>
        <taxon>Metazoa</taxon>
        <taxon>Ecdysozoa</taxon>
        <taxon>Arthropoda</taxon>
        <taxon>Crustacea</taxon>
        <taxon>Branchiopoda</taxon>
        <taxon>Diplostraca</taxon>
        <taxon>Cladocera</taxon>
        <taxon>Anomopoda</taxon>
        <taxon>Daphniidae</taxon>
        <taxon>Daphnia</taxon>
    </lineage>
</organism>
<evidence type="ECO:0000256" key="2">
    <source>
        <dbReference type="ARBA" id="ARBA00022803"/>
    </source>
</evidence>
<gene>
    <name evidence="4" type="ORF">DGAL_LOCUS5062</name>
</gene>
<dbReference type="EMBL" id="CAKKLH010000089">
    <property type="protein sequence ID" value="CAH0102624.1"/>
    <property type="molecule type" value="Genomic_DNA"/>
</dbReference>
<name>A0A8J2WFL4_9CRUS</name>
<dbReference type="Pfam" id="PF16669">
    <property type="entry name" value="TTC5_OB"/>
    <property type="match status" value="1"/>
</dbReference>
<comment type="caution">
    <text evidence="4">The sequence shown here is derived from an EMBL/GenBank/DDBJ whole genome shotgun (WGS) entry which is preliminary data.</text>
</comment>
<dbReference type="Gene3D" id="1.25.40.10">
    <property type="entry name" value="Tetratricopeptide repeat domain"/>
    <property type="match status" value="1"/>
</dbReference>
<dbReference type="Proteomes" id="UP000789390">
    <property type="component" value="Unassembled WGS sequence"/>
</dbReference>
<dbReference type="InterPro" id="IPR032076">
    <property type="entry name" value="TTC5_OB"/>
</dbReference>
<evidence type="ECO:0000313" key="4">
    <source>
        <dbReference type="EMBL" id="CAH0102624.1"/>
    </source>
</evidence>
<dbReference type="PANTHER" id="PTHR14027">
    <property type="entry name" value="RNA POLYMERASE-ASSOCIATED PROTEIN CTR9"/>
    <property type="match status" value="1"/>
</dbReference>
<dbReference type="Gene3D" id="2.40.50.550">
    <property type="match status" value="1"/>
</dbReference>
<evidence type="ECO:0000313" key="5">
    <source>
        <dbReference type="Proteomes" id="UP000789390"/>
    </source>
</evidence>
<dbReference type="InterPro" id="IPR011990">
    <property type="entry name" value="TPR-like_helical_dom_sf"/>
</dbReference>
<dbReference type="AlphaFoldDB" id="A0A8J2WFL4"/>
<evidence type="ECO:0000259" key="3">
    <source>
        <dbReference type="Pfam" id="PF16669"/>
    </source>
</evidence>
<proteinExistence type="predicted"/>
<dbReference type="GO" id="GO:0000993">
    <property type="term" value="F:RNA polymerase II complex binding"/>
    <property type="evidence" value="ECO:0007669"/>
    <property type="project" value="TreeGrafter"/>
</dbReference>